<gene>
    <name evidence="5" type="ORF">GHA_01115</name>
</gene>
<dbReference type="CDD" id="cd06529">
    <property type="entry name" value="S24_LexA-like"/>
    <property type="match status" value="1"/>
</dbReference>
<dbReference type="EMBL" id="CAHPSC010000011">
    <property type="protein sequence ID" value="CAB5675782.1"/>
    <property type="molecule type" value="Genomic_DNA"/>
</dbReference>
<dbReference type="Pfam" id="PF00717">
    <property type="entry name" value="Peptidase_S24"/>
    <property type="match status" value="1"/>
</dbReference>
<keyword evidence="3" id="KW-0804">Transcription</keyword>
<name>A0AA35GI46_9BURK</name>
<dbReference type="PANTHER" id="PTHR40661">
    <property type="match status" value="1"/>
</dbReference>
<evidence type="ECO:0000256" key="2">
    <source>
        <dbReference type="ARBA" id="ARBA00023125"/>
    </source>
</evidence>
<accession>A0AA35GI46</accession>
<comment type="caution">
    <text evidence="5">The sequence shown here is derived from an EMBL/GenBank/DDBJ whole genome shotgun (WGS) entry which is preliminary data.</text>
</comment>
<dbReference type="AlphaFoldDB" id="A0AA35GI46"/>
<proteinExistence type="predicted"/>
<protein>
    <recommendedName>
        <fullName evidence="4">Peptidase S24/S26A/S26B/S26C domain-containing protein</fullName>
    </recommendedName>
</protein>
<dbReference type="Gene3D" id="2.10.109.10">
    <property type="entry name" value="Umud Fragment, subunit A"/>
    <property type="match status" value="1"/>
</dbReference>
<sequence length="132" mass="14661">MGHGTAQTEPVHVVQHLDVLESWVLQKVGSTDYQRIKILTGCGQSMQPTIQDQDLVFVDTAQRFIDMPGIYVLNVCGRLLLKRALILSTGTLVLKSDNSTEFPDEEHIDLKTAGDSVNIAGRVKGWWTLRQG</sequence>
<dbReference type="InterPro" id="IPR039418">
    <property type="entry name" value="LexA-like"/>
</dbReference>
<evidence type="ECO:0000259" key="4">
    <source>
        <dbReference type="Pfam" id="PF00717"/>
    </source>
</evidence>
<dbReference type="InterPro" id="IPR036286">
    <property type="entry name" value="LexA/Signal_pep-like_sf"/>
</dbReference>
<organism evidence="5 6">
    <name type="scientific">Comamonas aquatica</name>
    <dbReference type="NCBI Taxonomy" id="225991"/>
    <lineage>
        <taxon>Bacteria</taxon>
        <taxon>Pseudomonadati</taxon>
        <taxon>Pseudomonadota</taxon>
        <taxon>Betaproteobacteria</taxon>
        <taxon>Burkholderiales</taxon>
        <taxon>Comamonadaceae</taxon>
        <taxon>Comamonas</taxon>
    </lineage>
</organism>
<dbReference type="PANTHER" id="PTHR40661:SF3">
    <property type="entry name" value="FELS-1 PROPHAGE TRANSCRIPTIONAL REGULATOR"/>
    <property type="match status" value="1"/>
</dbReference>
<evidence type="ECO:0000313" key="5">
    <source>
        <dbReference type="EMBL" id="CAB5675782.1"/>
    </source>
</evidence>
<evidence type="ECO:0000256" key="3">
    <source>
        <dbReference type="ARBA" id="ARBA00023163"/>
    </source>
</evidence>
<reference evidence="5" key="1">
    <citation type="submission" date="2020-05" db="EMBL/GenBank/DDBJ databases">
        <authorList>
            <person name="Delgado-Blas J."/>
        </authorList>
    </citation>
    <scope>NUCLEOTIDE SEQUENCE</scope>
    <source>
        <strain evidence="5">BB1454</strain>
    </source>
</reference>
<evidence type="ECO:0000256" key="1">
    <source>
        <dbReference type="ARBA" id="ARBA00023015"/>
    </source>
</evidence>
<feature type="domain" description="Peptidase S24/S26A/S26B/S26C" evidence="4">
    <location>
        <begin position="3"/>
        <end position="123"/>
    </location>
</feature>
<dbReference type="Proteomes" id="UP000834458">
    <property type="component" value="Unassembled WGS sequence"/>
</dbReference>
<keyword evidence="1" id="KW-0805">Transcription regulation</keyword>
<dbReference type="InterPro" id="IPR015927">
    <property type="entry name" value="Peptidase_S24_S26A/B/C"/>
</dbReference>
<evidence type="ECO:0000313" key="6">
    <source>
        <dbReference type="Proteomes" id="UP000834458"/>
    </source>
</evidence>
<dbReference type="SUPFAM" id="SSF51306">
    <property type="entry name" value="LexA/Signal peptidase"/>
    <property type="match status" value="1"/>
</dbReference>
<dbReference type="GO" id="GO:0003677">
    <property type="term" value="F:DNA binding"/>
    <property type="evidence" value="ECO:0007669"/>
    <property type="project" value="UniProtKB-KW"/>
</dbReference>
<keyword evidence="2" id="KW-0238">DNA-binding</keyword>